<evidence type="ECO:0000313" key="13">
    <source>
        <dbReference type="EMBL" id="CAH1098574.1"/>
    </source>
</evidence>
<dbReference type="Pfam" id="PF17681">
    <property type="entry name" value="GCP_N_terminal"/>
    <property type="match status" value="1"/>
</dbReference>
<dbReference type="Pfam" id="PF04130">
    <property type="entry name" value="GCP_C_terminal"/>
    <property type="match status" value="1"/>
</dbReference>
<dbReference type="GO" id="GO:0000278">
    <property type="term" value="P:mitotic cell cycle"/>
    <property type="evidence" value="ECO:0007669"/>
    <property type="project" value="TreeGrafter"/>
</dbReference>
<evidence type="ECO:0000256" key="3">
    <source>
        <dbReference type="ARBA" id="ARBA00022490"/>
    </source>
</evidence>
<feature type="region of interest" description="Disordered" evidence="9">
    <location>
        <begin position="897"/>
        <end position="940"/>
    </location>
</feature>
<evidence type="ECO:0000259" key="11">
    <source>
        <dbReference type="Pfam" id="PF17681"/>
    </source>
</evidence>
<comment type="subunit">
    <text evidence="7">Component of the gamma-tubulin ring complex (gTuRC) consisting of TUBGCP2, TUBGCP3, TUBGCP4, TUBGCP5 and TUBGCP6 and gamma-tubulin TUBG1 or TUBG2. TUBGCP2, TUBGCP3, TUBGCP4, TUBGCP5 and TUBGCP6 assemble in a 5:5:2:1:1 stoichiometry; each is associated with a gamma-tubulin, thereby arranging 14 gamma-tubulins in a helical manner. Gamma-tubulin at the first position is blocked by TUBGCP3 at the last position, allowing 13 protafilaments to grow into a microtubule. The gTuRC (via TUBGCP3 and TUBGCP6) interacts with ACTB and MZT1; the interactions form a luminal bridge that stabilizes the initial structure during complex assembly. The gTuRC (via TUBGCP2) interacts with MZT2A/MZT2B and CDK5RAP2 (via CM1 motif); the interactions play a role in gTuRC activation.</text>
</comment>
<feature type="coiled-coil region" evidence="8">
    <location>
        <begin position="766"/>
        <end position="800"/>
    </location>
</feature>
<evidence type="ECO:0000256" key="2">
    <source>
        <dbReference type="ARBA" id="ARBA00010337"/>
    </source>
</evidence>
<evidence type="ECO:0000259" key="12">
    <source>
        <dbReference type="Pfam" id="PF19340"/>
    </source>
</evidence>
<evidence type="ECO:0000259" key="10">
    <source>
        <dbReference type="Pfam" id="PF04130"/>
    </source>
</evidence>
<dbReference type="EMBL" id="OV651813">
    <property type="protein sequence ID" value="CAH1098574.1"/>
    <property type="molecule type" value="Genomic_DNA"/>
</dbReference>
<evidence type="ECO:0000313" key="14">
    <source>
        <dbReference type="Proteomes" id="UP001153636"/>
    </source>
</evidence>
<dbReference type="InterPro" id="IPR007259">
    <property type="entry name" value="GCP"/>
</dbReference>
<dbReference type="GO" id="GO:0000922">
    <property type="term" value="C:spindle pole"/>
    <property type="evidence" value="ECO:0007669"/>
    <property type="project" value="InterPro"/>
</dbReference>
<reference evidence="13" key="1">
    <citation type="submission" date="2022-01" db="EMBL/GenBank/DDBJ databases">
        <authorList>
            <person name="King R."/>
        </authorList>
    </citation>
    <scope>NUCLEOTIDE SEQUENCE</scope>
</reference>
<feature type="domain" description="Gamma tubulin complex component C-terminal" evidence="10">
    <location>
        <begin position="1055"/>
        <end position="1359"/>
    </location>
</feature>
<dbReference type="GO" id="GO:0005813">
    <property type="term" value="C:centrosome"/>
    <property type="evidence" value="ECO:0007669"/>
    <property type="project" value="UniProtKB-SubCell"/>
</dbReference>
<feature type="region of interest" description="Disordered" evidence="9">
    <location>
        <begin position="712"/>
        <end position="739"/>
    </location>
</feature>
<dbReference type="Gene3D" id="1.20.120.1900">
    <property type="entry name" value="Gamma-tubulin complex, C-terminal domain"/>
    <property type="match status" value="1"/>
</dbReference>
<keyword evidence="4" id="KW-0493">Microtubule</keyword>
<proteinExistence type="inferred from homology"/>
<dbReference type="GO" id="GO:0051011">
    <property type="term" value="F:microtubule minus-end binding"/>
    <property type="evidence" value="ECO:0007669"/>
    <property type="project" value="TreeGrafter"/>
</dbReference>
<dbReference type="InterPro" id="IPR041470">
    <property type="entry name" value="GCP_N"/>
</dbReference>
<dbReference type="GO" id="GO:0007020">
    <property type="term" value="P:microtubule nucleation"/>
    <property type="evidence" value="ECO:0007669"/>
    <property type="project" value="InterPro"/>
</dbReference>
<comment type="similarity">
    <text evidence="2">Belongs to the TUBGCP family.</text>
</comment>
<evidence type="ECO:0000256" key="5">
    <source>
        <dbReference type="ARBA" id="ARBA00023212"/>
    </source>
</evidence>
<evidence type="ECO:0000256" key="8">
    <source>
        <dbReference type="SAM" id="Coils"/>
    </source>
</evidence>
<dbReference type="GO" id="GO:0005874">
    <property type="term" value="C:microtubule"/>
    <property type="evidence" value="ECO:0007669"/>
    <property type="project" value="UniProtKB-KW"/>
</dbReference>
<feature type="domain" description="Gamma tubulin complex component protein N-terminal" evidence="11">
    <location>
        <begin position="266"/>
        <end position="578"/>
    </location>
</feature>
<sequence>MGTDIDKENSVFKLLTNLCEKFHTSPEDIKSSRSKCYEILLGKRNVKFKKEFTDLEGTSDPYCNLLAWQFKLVHNYNMKNHVDELKDAVSNVQTCLDGDRDLFNSVLKFLMDLRQIPKTNTNKLDISSLPPLEEYENFNKLFQLPDHFKNIHELGTIASSRTLLPEYSDPLKDKLGDIFKDKGYESESPTKPKENIWQLVSTLKYSNRRTWESYGYPEPEKEPPFLSELGPLSSLWVENLESLYMYKLFKDGAVFKSRLVSRKDFIKDLKYLLVGMASESFAFDENGAFYLVPGISIEAITPDSLLRYSKEIMFTGTCCKALNKLSTPNLETGRYRYEGYVYTEFCASVNRYLKFYQTAVFSIPNDINFLQFLEKTYDLRIQVNTLSSVCKVGPYMVPEMMENGVALLNYLYHKVLSVTDQKVIYVLYSILYPCCQVYFSRFLKQWMLEGSLNDPYDEFFIKTNSKYITSRGRTYWTRSFSFREDFVPDFLVDLKSDILACGKAMSLLKCCTRSSKLRLYLMGKKPPIISCCVTSEQLSALRQNTTSYYLDVYEECGPRFSMQEIISKNQQIDPLVLALMAKKRTATLKRIELEREKIILKRNEKKLEEITMLKEQYEVALALKQHSLAREIEIEMNHIGYNLEIELKRQKLLKDEAEKMTIYYTKLFEMADKRKAKIDNHIKLMKSIYMEHTIHREELQHAPKEKQLLPKEETAKEKEDPIEIKTDNGGDYYSTSDEDKQSECQIIENRVVEEEEEEIIDSSLDVINANVELKDKNANVAKLSANIQMAIDNFEAAKKNRQRVMTEELGVDYRRTTLTPPAYVTNAAYLTEAQKNKLKVLNSEFCLPVKPELIKSKILTLAAINRNKIMGLSDCFDYKLDNENFLNRNVKNYDHKAPSTVKKSKSMNLDLQKESSKQSKFDTDRPVPMSVDSTPLSELPQSPLITPSSTFLSCDTFRGGEDSSAPTTADTHLTEHDFDFNREQERLIPIYADRSEDKSQKTVFSKRVTETEAAGVSTNSLGLFLHECVQIPLVTQTKLINEELLRYFVEDLEYLKHLSSLRDYFFLQDGEFGRHITDKLFTKLYEANFPAQLINCRILKDLVFGALDMSNKNQRLACHLSFRINSVPKCFDLGNPDVLDCLSLTYKINWPLNIILPSDAIAKYDEVFRFLLKLNRVSWVLKKIFLELKVLARETGKKEIYLMASPQYRKLHQCRHIMTHFVQTLQSYVVGEVLQSKWAEFEKNLAAVTSLDELYDAHTAYIKNILFMCLLTQKMAVLKNIIHKTFMVILKFYDYLRSRSWTCDGGCYVHPNFSKLESIFKNFQEFQLYMFKVIRKVAKSGYQPHLIQLLEMLDINHYFSECLKKHNVVK</sequence>
<comment type="subcellular location">
    <subcellularLocation>
        <location evidence="1">Cytoplasm</location>
        <location evidence="1">Cytoskeleton</location>
        <location evidence="1">Microtubule organizing center</location>
        <location evidence="1">Centrosome</location>
    </subcellularLocation>
</comment>
<evidence type="ECO:0000256" key="7">
    <source>
        <dbReference type="ARBA" id="ARBA00093551"/>
    </source>
</evidence>
<feature type="domain" description="Gamma-tubulin complex component 6 N-terminal" evidence="12">
    <location>
        <begin position="185"/>
        <end position="231"/>
    </location>
</feature>
<dbReference type="InterPro" id="IPR040457">
    <property type="entry name" value="GCP_C"/>
</dbReference>
<dbReference type="InterPro" id="IPR042241">
    <property type="entry name" value="GCP_C_sf"/>
</dbReference>
<evidence type="ECO:0000256" key="9">
    <source>
        <dbReference type="SAM" id="MobiDB-lite"/>
    </source>
</evidence>
<feature type="compositionally biased region" description="Polar residues" evidence="9">
    <location>
        <begin position="931"/>
        <end position="940"/>
    </location>
</feature>
<dbReference type="PANTHER" id="PTHR19302:SF70">
    <property type="entry name" value="GAMMA-TUBULIN COMPLEX COMPONENT 6"/>
    <property type="match status" value="1"/>
</dbReference>
<feature type="compositionally biased region" description="Basic and acidic residues" evidence="9">
    <location>
        <begin position="712"/>
        <end position="728"/>
    </location>
</feature>
<feature type="compositionally biased region" description="Basic and acidic residues" evidence="9">
    <location>
        <begin position="911"/>
        <end position="925"/>
    </location>
</feature>
<organism evidence="13 14">
    <name type="scientific">Psylliodes chrysocephalus</name>
    <dbReference type="NCBI Taxonomy" id="3402493"/>
    <lineage>
        <taxon>Eukaryota</taxon>
        <taxon>Metazoa</taxon>
        <taxon>Ecdysozoa</taxon>
        <taxon>Arthropoda</taxon>
        <taxon>Hexapoda</taxon>
        <taxon>Insecta</taxon>
        <taxon>Pterygota</taxon>
        <taxon>Neoptera</taxon>
        <taxon>Endopterygota</taxon>
        <taxon>Coleoptera</taxon>
        <taxon>Polyphaga</taxon>
        <taxon>Cucujiformia</taxon>
        <taxon>Chrysomeloidea</taxon>
        <taxon>Chrysomelidae</taxon>
        <taxon>Galerucinae</taxon>
        <taxon>Alticini</taxon>
        <taxon>Psylliodes</taxon>
    </lineage>
</organism>
<dbReference type="GO" id="GO:0051321">
    <property type="term" value="P:meiotic cell cycle"/>
    <property type="evidence" value="ECO:0007669"/>
    <property type="project" value="TreeGrafter"/>
</dbReference>
<dbReference type="GO" id="GO:0043015">
    <property type="term" value="F:gamma-tubulin binding"/>
    <property type="evidence" value="ECO:0007669"/>
    <property type="project" value="InterPro"/>
</dbReference>
<dbReference type="PANTHER" id="PTHR19302">
    <property type="entry name" value="GAMMA TUBULIN COMPLEX PROTEIN"/>
    <property type="match status" value="1"/>
</dbReference>
<dbReference type="GO" id="GO:0051225">
    <property type="term" value="P:spindle assembly"/>
    <property type="evidence" value="ECO:0007669"/>
    <property type="project" value="TreeGrafter"/>
</dbReference>
<dbReference type="Pfam" id="PF19340">
    <property type="entry name" value="GCP6_N"/>
    <property type="match status" value="1"/>
</dbReference>
<name>A0A9P0CG41_9CUCU</name>
<dbReference type="GO" id="GO:0000930">
    <property type="term" value="C:gamma-tubulin complex"/>
    <property type="evidence" value="ECO:0007669"/>
    <property type="project" value="TreeGrafter"/>
</dbReference>
<feature type="coiled-coil region" evidence="8">
    <location>
        <begin position="588"/>
        <end position="620"/>
    </location>
</feature>
<gene>
    <name evidence="13" type="ORF">PSYICH_LOCUS450</name>
</gene>
<dbReference type="InterPro" id="IPR045818">
    <property type="entry name" value="GCP6_N"/>
</dbReference>
<evidence type="ECO:0000256" key="6">
    <source>
        <dbReference type="ARBA" id="ARBA00071901"/>
    </source>
</evidence>
<protein>
    <recommendedName>
        <fullName evidence="6">Gamma-tubulin complex component 6</fullName>
    </recommendedName>
</protein>
<feature type="region of interest" description="Disordered" evidence="9">
    <location>
        <begin position="956"/>
        <end position="975"/>
    </location>
</feature>
<keyword evidence="3" id="KW-0963">Cytoplasm</keyword>
<dbReference type="Proteomes" id="UP001153636">
    <property type="component" value="Chromosome 1"/>
</dbReference>
<keyword evidence="5" id="KW-0206">Cytoskeleton</keyword>
<evidence type="ECO:0000256" key="1">
    <source>
        <dbReference type="ARBA" id="ARBA00004300"/>
    </source>
</evidence>
<dbReference type="FunFam" id="1.20.120.1900:FF:000004">
    <property type="entry name" value="gamma-tubulin complex component 6 isoform X1"/>
    <property type="match status" value="1"/>
</dbReference>
<accession>A0A9P0CG41</accession>
<keyword evidence="14" id="KW-1185">Reference proteome</keyword>
<evidence type="ECO:0000256" key="4">
    <source>
        <dbReference type="ARBA" id="ARBA00022701"/>
    </source>
</evidence>
<dbReference type="OrthoDB" id="775571at2759"/>
<dbReference type="GO" id="GO:0031122">
    <property type="term" value="P:cytoplasmic microtubule organization"/>
    <property type="evidence" value="ECO:0007669"/>
    <property type="project" value="TreeGrafter"/>
</dbReference>
<keyword evidence="8" id="KW-0175">Coiled coil</keyword>